<name>A0A914VNY9_9BILA</name>
<evidence type="ECO:0000256" key="2">
    <source>
        <dbReference type="ARBA" id="ARBA00010532"/>
    </source>
</evidence>
<evidence type="ECO:0000256" key="5">
    <source>
        <dbReference type="ARBA" id="ARBA00023136"/>
    </source>
</evidence>
<evidence type="ECO:0000256" key="7">
    <source>
        <dbReference type="SAM" id="Phobius"/>
    </source>
</evidence>
<keyword evidence="8" id="KW-1185">Reference proteome</keyword>
<feature type="transmembrane region" description="Helical" evidence="7">
    <location>
        <begin position="523"/>
        <end position="548"/>
    </location>
</feature>
<evidence type="ECO:0000313" key="8">
    <source>
        <dbReference type="Proteomes" id="UP000887566"/>
    </source>
</evidence>
<evidence type="ECO:0000256" key="6">
    <source>
        <dbReference type="ARBA" id="ARBA00023180"/>
    </source>
</evidence>
<keyword evidence="5 7" id="KW-0472">Membrane</keyword>
<comment type="subcellular location">
    <subcellularLocation>
        <location evidence="1">Membrane</location>
    </subcellularLocation>
</comment>
<reference evidence="9" key="1">
    <citation type="submission" date="2022-11" db="UniProtKB">
        <authorList>
            <consortium name="WormBaseParasite"/>
        </authorList>
    </citation>
    <scope>IDENTIFICATION</scope>
</reference>
<evidence type="ECO:0000256" key="4">
    <source>
        <dbReference type="ARBA" id="ARBA00022989"/>
    </source>
</evidence>
<organism evidence="8 9">
    <name type="scientific">Plectus sambesii</name>
    <dbReference type="NCBI Taxonomy" id="2011161"/>
    <lineage>
        <taxon>Eukaryota</taxon>
        <taxon>Metazoa</taxon>
        <taxon>Ecdysozoa</taxon>
        <taxon>Nematoda</taxon>
        <taxon>Chromadorea</taxon>
        <taxon>Plectida</taxon>
        <taxon>Plectina</taxon>
        <taxon>Plectoidea</taxon>
        <taxon>Plectidae</taxon>
        <taxon>Plectus</taxon>
    </lineage>
</organism>
<evidence type="ECO:0000313" key="9">
    <source>
        <dbReference type="WBParaSite" id="PSAMB.scaffold2205size24615.g16786.t1"/>
    </source>
</evidence>
<dbReference type="WBParaSite" id="PSAMB.scaffold2205size24615.g16786.t1">
    <property type="protein sequence ID" value="PSAMB.scaffold2205size24615.g16786.t1"/>
    <property type="gene ID" value="PSAMB.scaffold2205size24615.g16786"/>
</dbReference>
<feature type="transmembrane region" description="Helical" evidence="7">
    <location>
        <begin position="1080"/>
        <end position="1103"/>
    </location>
</feature>
<sequence>MQRRTCCYITSAVLFIIGALLIAAGLLVIYKIIPDAVHDETIKEKPLGYNNQSYNDITTAWMNPTYNSHIQYWFYDYVNVNDILNHGAKPAVRERGPYGYREIMANANLSFYDNDTLSYMSYKTYIFDPSVSCANCTPNDMVTVPDLFFYTIIDMLLDNLLDLLITDDTESQIIKNTLGSILTVFDTTPFTTQPVQAILFDGYKDNIYRNIVPFAESVISLLCQYNLTASYSSICGTNISGVIPDPPALFLGVNGTASALYLIKTGQDDVQSVGDILSFDGSNGTRLVSSWWDNENTDTCPPQYNDQARMINGTSGDFFKSFIEKDDRLYLYVDDICRSMYLVYDQDITQLGIDGYRFVIPRELFDMTLIENCGFCHYRTHQLYPQQPSTCLPRGLLDVGFCQQVSVPIPGMPFFVAPPIAVSNPHFLFADDFVVNSIGRFSPTVDNDQTYIDIEPTTGAILTAQKRLQINVMLHSFPDTYPFQVLQSGAYPLVWINETFVIDQKSRDDLYDALIAPQKTGKLLGWIGVGIGVVLITISLAILIYFCACAEKTSHKISTPTNTVHPTIKAEYDLPQTGLVVIYKIIPDKVHDETVKEKPLGYNNQSYSDITTAWMKPSYISHIQYWFYDYVNVNDILNHGAKPAVRERGPYGYREVMVNANLSFYDDGTLSYRSYKQYIFDPSVSCANCTPDDMVTIPDLTFFTFIDVLLGPGICDLLEALAQFGVCDAFSLTPADITGALQPLIGFAATVFETSPFTTQPVRAILFDGYNSNVFSKMLPGLGTVISEALKLLGVPFPIDLPDINDPTALFLNSNGSASALYLIKTGQGDVDNVGQILSFNGSDGNMLDPSWWNNTNTDSCPPQYNDQARMINGTSGDFFKPFIKKDDRLYLYVSDICRSMYLVYDREITQSDIDGYRFVIPRELFDMTLKENCGFCHTRPIQFYSQQPPTCLPRGLLDVGFCQQVKIFGASIPPPIAVSNPHFLFADDFVVNSIDRFTPSSDSDQTYIDMEPTTGTILTAQKRLQVNALVHNYPNSYPLNLMQSGAYPLVWINETFVIDQKTRDDLYDALIAPQKTGKLLGWIGVGIGVVLIAVSLAILIYYCACAEKTSKKIYMPARSVHPASAVAYDSPHSDARSWK</sequence>
<evidence type="ECO:0000256" key="1">
    <source>
        <dbReference type="ARBA" id="ARBA00004370"/>
    </source>
</evidence>
<dbReference type="AlphaFoldDB" id="A0A914VNY9"/>
<dbReference type="GO" id="GO:0005044">
    <property type="term" value="F:scavenger receptor activity"/>
    <property type="evidence" value="ECO:0007669"/>
    <property type="project" value="TreeGrafter"/>
</dbReference>
<evidence type="ECO:0000256" key="3">
    <source>
        <dbReference type="ARBA" id="ARBA00022692"/>
    </source>
</evidence>
<dbReference type="Proteomes" id="UP000887566">
    <property type="component" value="Unplaced"/>
</dbReference>
<comment type="similarity">
    <text evidence="2">Belongs to the CD36 family.</text>
</comment>
<dbReference type="GO" id="GO:0005737">
    <property type="term" value="C:cytoplasm"/>
    <property type="evidence" value="ECO:0007669"/>
    <property type="project" value="TreeGrafter"/>
</dbReference>
<protein>
    <submittedName>
        <fullName evidence="9">Uncharacterized protein</fullName>
    </submittedName>
</protein>
<dbReference type="PANTHER" id="PTHR11923:SF105">
    <property type="entry name" value="PROTEIN CBR-SCAV-1"/>
    <property type="match status" value="1"/>
</dbReference>
<dbReference type="GO" id="GO:0016020">
    <property type="term" value="C:membrane"/>
    <property type="evidence" value="ECO:0007669"/>
    <property type="project" value="UniProtKB-SubCell"/>
</dbReference>
<dbReference type="PANTHER" id="PTHR11923">
    <property type="entry name" value="SCAVENGER RECEPTOR CLASS B TYPE-1 SR-B1"/>
    <property type="match status" value="1"/>
</dbReference>
<dbReference type="PRINTS" id="PR01609">
    <property type="entry name" value="CD36FAMILY"/>
</dbReference>
<keyword evidence="3 7" id="KW-0812">Transmembrane</keyword>
<keyword evidence="4 7" id="KW-1133">Transmembrane helix</keyword>
<dbReference type="Pfam" id="PF01130">
    <property type="entry name" value="CD36"/>
    <property type="match status" value="2"/>
</dbReference>
<dbReference type="InterPro" id="IPR002159">
    <property type="entry name" value="CD36_fam"/>
</dbReference>
<keyword evidence="6" id="KW-0325">Glycoprotein</keyword>
<feature type="transmembrane region" description="Helical" evidence="7">
    <location>
        <begin position="12"/>
        <end position="33"/>
    </location>
</feature>
<proteinExistence type="inferred from homology"/>
<accession>A0A914VNY9</accession>